<proteinExistence type="predicted"/>
<protein>
    <recommendedName>
        <fullName evidence="8">RRM domain-containing protein</fullName>
    </recommendedName>
</protein>
<keyword evidence="10" id="KW-1185">Reference proteome</keyword>
<evidence type="ECO:0000313" key="9">
    <source>
        <dbReference type="EMBL" id="MED6184507.1"/>
    </source>
</evidence>
<sequence length="520" mass="58579">MIKTHTVFVDGLPHDIAKMSLYKIFGWAGEVVDIYVSRKKRRGSNRPFAFIRFETKGGAERAIQKINGTYVGTAKMEVKYAENPKDSMKLRGGTTNKWLRPQFEEGNVPRDVKEKKGDPTTVKTNTDETTRKSIKVEEDPTQADILKRSLVAESINTIRFGWVKELIAEKWEGPGEVECRDVGPFKCLLTFETVEVRDFALGSPGLQSLFFEMRPQWGFSWSKSRRVWLEVVGIPVHLWSAETMTRIGKLWGKPVMMDELTDILIDSYEWEFIHEWIILEEGNRKFEVYVKEFGREMYSAQAHPGICHESSLCRDGSGTRTEGESRGCNSVVVSKTAMVGEMENEGGDGKSDNGIRGDDVEDFGDPLIEDMIMRLPLENDGVGSGDHSASGEGIINEVNFERKGVEDERNDLIVAEDDIAVIIGSGLERQEAHSAMSIEELEPQIRKGCELMRQAVDNVVEEEEREWPQSGPNLQKGPNECEGINGLRLDPIQCESSETCPFPSGFEPSIVELMQRDLLL</sequence>
<reference evidence="9 10" key="1">
    <citation type="journal article" date="2023" name="Plants (Basel)">
        <title>Bridging the Gap: Combining Genomics and Transcriptomics Approaches to Understand Stylosanthes scabra, an Orphan Legume from the Brazilian Caatinga.</title>
        <authorList>
            <person name="Ferreira-Neto J.R.C."/>
            <person name="da Silva M.D."/>
            <person name="Binneck E."/>
            <person name="de Melo N.F."/>
            <person name="da Silva R.H."/>
            <person name="de Melo A.L.T.M."/>
            <person name="Pandolfi V."/>
            <person name="Bustamante F.O."/>
            <person name="Brasileiro-Vidal A.C."/>
            <person name="Benko-Iseppon A.M."/>
        </authorList>
    </citation>
    <scope>NUCLEOTIDE SEQUENCE [LARGE SCALE GENOMIC DNA]</scope>
    <source>
        <tissue evidence="9">Leaves</tissue>
    </source>
</reference>
<feature type="region of interest" description="Disordered" evidence="7">
    <location>
        <begin position="109"/>
        <end position="131"/>
    </location>
</feature>
<keyword evidence="4" id="KW-0508">mRNA splicing</keyword>
<keyword evidence="5" id="KW-0539">Nucleus</keyword>
<dbReference type="InterPro" id="IPR012677">
    <property type="entry name" value="Nucleotide-bd_a/b_plait_sf"/>
</dbReference>
<dbReference type="Proteomes" id="UP001341840">
    <property type="component" value="Unassembled WGS sequence"/>
</dbReference>
<dbReference type="Pfam" id="PF00076">
    <property type="entry name" value="RRM_1"/>
    <property type="match status" value="1"/>
</dbReference>
<dbReference type="SUPFAM" id="SSF54928">
    <property type="entry name" value="RNA-binding domain, RBD"/>
    <property type="match status" value="1"/>
</dbReference>
<organism evidence="9 10">
    <name type="scientific">Stylosanthes scabra</name>
    <dbReference type="NCBI Taxonomy" id="79078"/>
    <lineage>
        <taxon>Eukaryota</taxon>
        <taxon>Viridiplantae</taxon>
        <taxon>Streptophyta</taxon>
        <taxon>Embryophyta</taxon>
        <taxon>Tracheophyta</taxon>
        <taxon>Spermatophyta</taxon>
        <taxon>Magnoliopsida</taxon>
        <taxon>eudicotyledons</taxon>
        <taxon>Gunneridae</taxon>
        <taxon>Pentapetalae</taxon>
        <taxon>rosids</taxon>
        <taxon>fabids</taxon>
        <taxon>Fabales</taxon>
        <taxon>Fabaceae</taxon>
        <taxon>Papilionoideae</taxon>
        <taxon>50 kb inversion clade</taxon>
        <taxon>dalbergioids sensu lato</taxon>
        <taxon>Dalbergieae</taxon>
        <taxon>Pterocarpus clade</taxon>
        <taxon>Stylosanthes</taxon>
    </lineage>
</organism>
<dbReference type="CDD" id="cd00590">
    <property type="entry name" value="RRM_SF"/>
    <property type="match status" value="1"/>
</dbReference>
<dbReference type="PANTHER" id="PTHR48028:SF4">
    <property type="entry name" value="SC35-LIKE SPLICING FACTOR"/>
    <property type="match status" value="1"/>
</dbReference>
<accession>A0ABU6WF87</accession>
<dbReference type="InterPro" id="IPR035979">
    <property type="entry name" value="RBD_domain_sf"/>
</dbReference>
<comment type="caution">
    <text evidence="9">The sequence shown here is derived from an EMBL/GenBank/DDBJ whole genome shotgun (WGS) entry which is preliminary data.</text>
</comment>
<dbReference type="Gene3D" id="3.30.70.330">
    <property type="match status" value="1"/>
</dbReference>
<evidence type="ECO:0000256" key="7">
    <source>
        <dbReference type="SAM" id="MobiDB-lite"/>
    </source>
</evidence>
<dbReference type="PROSITE" id="PS50102">
    <property type="entry name" value="RRM"/>
    <property type="match status" value="1"/>
</dbReference>
<gene>
    <name evidence="9" type="ORF">PIB30_048090</name>
</gene>
<dbReference type="EMBL" id="JASCZI010181555">
    <property type="protein sequence ID" value="MED6184507.1"/>
    <property type="molecule type" value="Genomic_DNA"/>
</dbReference>
<dbReference type="SMART" id="SM00360">
    <property type="entry name" value="RRM"/>
    <property type="match status" value="1"/>
</dbReference>
<feature type="domain" description="RRM" evidence="8">
    <location>
        <begin position="5"/>
        <end position="83"/>
    </location>
</feature>
<evidence type="ECO:0000256" key="2">
    <source>
        <dbReference type="ARBA" id="ARBA00022664"/>
    </source>
</evidence>
<dbReference type="InterPro" id="IPR000504">
    <property type="entry name" value="RRM_dom"/>
</dbReference>
<evidence type="ECO:0000259" key="8">
    <source>
        <dbReference type="PROSITE" id="PS50102"/>
    </source>
</evidence>
<evidence type="ECO:0000256" key="5">
    <source>
        <dbReference type="ARBA" id="ARBA00023242"/>
    </source>
</evidence>
<name>A0ABU6WF87_9FABA</name>
<evidence type="ECO:0000256" key="3">
    <source>
        <dbReference type="ARBA" id="ARBA00022884"/>
    </source>
</evidence>
<feature type="compositionally biased region" description="Basic and acidic residues" evidence="7">
    <location>
        <begin position="109"/>
        <end position="118"/>
    </location>
</feature>
<evidence type="ECO:0000256" key="4">
    <source>
        <dbReference type="ARBA" id="ARBA00023187"/>
    </source>
</evidence>
<evidence type="ECO:0000256" key="1">
    <source>
        <dbReference type="ARBA" id="ARBA00004123"/>
    </source>
</evidence>
<comment type="subcellular location">
    <subcellularLocation>
        <location evidence="1">Nucleus</location>
    </subcellularLocation>
</comment>
<dbReference type="InterPro" id="IPR051106">
    <property type="entry name" value="RNA-bind/splicing_reg"/>
</dbReference>
<evidence type="ECO:0000256" key="6">
    <source>
        <dbReference type="PROSITE-ProRule" id="PRU00176"/>
    </source>
</evidence>
<dbReference type="PANTHER" id="PTHR48028">
    <property type="entry name" value="GLYCINE-RICH RNA-BINDING PROTEIN RZ1A"/>
    <property type="match status" value="1"/>
</dbReference>
<evidence type="ECO:0000313" key="10">
    <source>
        <dbReference type="Proteomes" id="UP001341840"/>
    </source>
</evidence>
<keyword evidence="3 6" id="KW-0694">RNA-binding</keyword>
<keyword evidence="2" id="KW-0507">mRNA processing</keyword>